<dbReference type="OrthoDB" id="3222at2759"/>
<evidence type="ECO:0000313" key="10">
    <source>
        <dbReference type="Proteomes" id="UP000272942"/>
    </source>
</evidence>
<evidence type="ECO:0000256" key="2">
    <source>
        <dbReference type="ARBA" id="ARBA00006175"/>
    </source>
</evidence>
<dbReference type="SUPFAM" id="SSF81338">
    <property type="entry name" value="Aquaporin-like"/>
    <property type="match status" value="1"/>
</dbReference>
<keyword evidence="4 7" id="KW-0812">Transmembrane</keyword>
<dbReference type="InterPro" id="IPR000425">
    <property type="entry name" value="MIP"/>
</dbReference>
<dbReference type="GO" id="GO:0015254">
    <property type="term" value="F:glycerol channel activity"/>
    <property type="evidence" value="ECO:0007669"/>
    <property type="project" value="TreeGrafter"/>
</dbReference>
<evidence type="ECO:0000256" key="3">
    <source>
        <dbReference type="ARBA" id="ARBA00022448"/>
    </source>
</evidence>
<reference evidence="9 10" key="2">
    <citation type="submission" date="2018-11" db="EMBL/GenBank/DDBJ databases">
        <authorList>
            <consortium name="Pathogen Informatics"/>
        </authorList>
    </citation>
    <scope>NUCLEOTIDE SEQUENCE [LARGE SCALE GENOMIC DNA]</scope>
    <source>
        <strain evidence="9 10">Egypt</strain>
    </source>
</reference>
<feature type="transmembrane region" description="Helical" evidence="8">
    <location>
        <begin position="35"/>
        <end position="58"/>
    </location>
</feature>
<evidence type="ECO:0000256" key="6">
    <source>
        <dbReference type="ARBA" id="ARBA00023136"/>
    </source>
</evidence>
<sequence>MSLASVQYERVGFQARYEQKLHRWADAIRLTRFPLIRACIGEFFGTMVMIIFALAVTAQEKFLENHTTFSNAFISGTGVTMGLFISGNMGYGLINPAISLAFAIVGKVPWIPIFPLMLCQVFGAFCGALTVYSVYEENIRWKWDGALNMESGLIFVTGPTVGNVPALIDQIIGTAILAALCLAFGDENNFKVPSYLTPTYVGLLVMSLVGALGVNAGAALNPARDFGPRLALFTIGYGEQVFTHGDYYFWVPIVGPFIGAIAGAIMYELSVGIHLRGVLDSHKLEKEKCHLSDL</sequence>
<dbReference type="GO" id="GO:0015250">
    <property type="term" value="F:water channel activity"/>
    <property type="evidence" value="ECO:0007669"/>
    <property type="project" value="TreeGrafter"/>
</dbReference>
<evidence type="ECO:0000256" key="5">
    <source>
        <dbReference type="ARBA" id="ARBA00022989"/>
    </source>
</evidence>
<dbReference type="PRINTS" id="PR00783">
    <property type="entry name" value="MINTRINSICP"/>
</dbReference>
<dbReference type="InterPro" id="IPR050363">
    <property type="entry name" value="MIP/Aquaporin"/>
</dbReference>
<proteinExistence type="inferred from homology"/>
<evidence type="ECO:0000313" key="9">
    <source>
        <dbReference type="EMBL" id="VDP70491.1"/>
    </source>
</evidence>
<feature type="transmembrane region" description="Helical" evidence="8">
    <location>
        <begin position="167"/>
        <end position="185"/>
    </location>
</feature>
<comment type="similarity">
    <text evidence="2 7">Belongs to the MIP/aquaporin (TC 1.A.8) family.</text>
</comment>
<dbReference type="AlphaFoldDB" id="A0A183A9X8"/>
<feature type="transmembrane region" description="Helical" evidence="8">
    <location>
        <begin position="247"/>
        <end position="267"/>
    </location>
</feature>
<evidence type="ECO:0000256" key="8">
    <source>
        <dbReference type="SAM" id="Phobius"/>
    </source>
</evidence>
<dbReference type="Gene3D" id="1.20.1080.10">
    <property type="entry name" value="Glycerol uptake facilitator protein"/>
    <property type="match status" value="1"/>
</dbReference>
<reference evidence="11" key="1">
    <citation type="submission" date="2016-06" db="UniProtKB">
        <authorList>
            <consortium name="WormBaseParasite"/>
        </authorList>
    </citation>
    <scope>IDENTIFICATION</scope>
</reference>
<keyword evidence="6 8" id="KW-0472">Membrane</keyword>
<gene>
    <name evidence="9" type="ORF">ECPE_LOCUS3763</name>
</gene>
<accession>A0A183A9X8</accession>
<organism evidence="11">
    <name type="scientific">Echinostoma caproni</name>
    <dbReference type="NCBI Taxonomy" id="27848"/>
    <lineage>
        <taxon>Eukaryota</taxon>
        <taxon>Metazoa</taxon>
        <taxon>Spiralia</taxon>
        <taxon>Lophotrochozoa</taxon>
        <taxon>Platyhelminthes</taxon>
        <taxon>Trematoda</taxon>
        <taxon>Digenea</taxon>
        <taxon>Plagiorchiida</taxon>
        <taxon>Echinostomata</taxon>
        <taxon>Echinostomatoidea</taxon>
        <taxon>Echinostomatidae</taxon>
        <taxon>Echinostoma</taxon>
    </lineage>
</organism>
<dbReference type="InterPro" id="IPR023271">
    <property type="entry name" value="Aquaporin-like"/>
</dbReference>
<keyword evidence="3 7" id="KW-0813">Transport</keyword>
<evidence type="ECO:0000313" key="11">
    <source>
        <dbReference type="WBParaSite" id="ECPE_0000376601-mRNA-1"/>
    </source>
</evidence>
<protein>
    <submittedName>
        <fullName evidence="11">Aquaporin-9</fullName>
    </submittedName>
</protein>
<name>A0A183A9X8_9TREM</name>
<dbReference type="GO" id="GO:0005886">
    <property type="term" value="C:plasma membrane"/>
    <property type="evidence" value="ECO:0007669"/>
    <property type="project" value="TreeGrafter"/>
</dbReference>
<dbReference type="WBParaSite" id="ECPE_0000376601-mRNA-1">
    <property type="protein sequence ID" value="ECPE_0000376601-mRNA-1"/>
    <property type="gene ID" value="ECPE_0000376601"/>
</dbReference>
<dbReference type="EMBL" id="UZAN01040670">
    <property type="protein sequence ID" value="VDP70491.1"/>
    <property type="molecule type" value="Genomic_DNA"/>
</dbReference>
<dbReference type="Pfam" id="PF00230">
    <property type="entry name" value="MIP"/>
    <property type="match status" value="1"/>
</dbReference>
<dbReference type="Proteomes" id="UP000272942">
    <property type="component" value="Unassembled WGS sequence"/>
</dbReference>
<feature type="transmembrane region" description="Helical" evidence="8">
    <location>
        <begin position="197"/>
        <end position="220"/>
    </location>
</feature>
<evidence type="ECO:0000256" key="7">
    <source>
        <dbReference type="RuleBase" id="RU000477"/>
    </source>
</evidence>
<keyword evidence="5 8" id="KW-1133">Transmembrane helix</keyword>
<comment type="subcellular location">
    <subcellularLocation>
        <location evidence="1">Membrane</location>
        <topology evidence="1">Multi-pass membrane protein</topology>
    </subcellularLocation>
</comment>
<evidence type="ECO:0000256" key="1">
    <source>
        <dbReference type="ARBA" id="ARBA00004141"/>
    </source>
</evidence>
<evidence type="ECO:0000256" key="4">
    <source>
        <dbReference type="ARBA" id="ARBA00022692"/>
    </source>
</evidence>
<dbReference type="PANTHER" id="PTHR43829:SF9">
    <property type="entry name" value="AQUAPORIN-9"/>
    <property type="match status" value="1"/>
</dbReference>
<feature type="transmembrane region" description="Helical" evidence="8">
    <location>
        <begin position="113"/>
        <end position="135"/>
    </location>
</feature>
<dbReference type="PANTHER" id="PTHR43829">
    <property type="entry name" value="AQUAPORIN OR AQUAGLYCEROPORIN RELATED"/>
    <property type="match status" value="1"/>
</dbReference>
<feature type="transmembrane region" description="Helical" evidence="8">
    <location>
        <begin position="78"/>
        <end position="106"/>
    </location>
</feature>
<keyword evidence="10" id="KW-1185">Reference proteome</keyword>